<comment type="caution">
    <text evidence="1">The sequence shown here is derived from an EMBL/GenBank/DDBJ whole genome shotgun (WGS) entry which is preliminary data.</text>
</comment>
<reference evidence="1" key="1">
    <citation type="submission" date="2017-02" db="EMBL/GenBank/DDBJ databases">
        <title>Delving into the versatile metabolic prowess of the omnipresent phylum Bacteroidetes.</title>
        <authorList>
            <person name="Nobu M.K."/>
            <person name="Mei R."/>
            <person name="Narihiro T."/>
            <person name="Kuroda K."/>
            <person name="Liu W.-T."/>
        </authorList>
    </citation>
    <scope>NUCLEOTIDE SEQUENCE</scope>
    <source>
        <strain evidence="1">ADurb.Bin160</strain>
    </source>
</reference>
<sequence length="82" mass="9718">MNSFKGKNILPEIKPCQDKMKWSKKLLWKLIINEEDSDDIAYLLIKFVLGPLEIALNTFLGLIHDIDILSWKPFNWVEYMCF</sequence>
<protein>
    <submittedName>
        <fullName evidence="1">Uncharacterized protein</fullName>
    </submittedName>
</protein>
<organism evidence="1">
    <name type="scientific">candidate division CPR1 bacterium ADurb.Bin160</name>
    <dbReference type="NCBI Taxonomy" id="1852826"/>
    <lineage>
        <taxon>Bacteria</taxon>
        <taxon>candidate division CPR1</taxon>
    </lineage>
</organism>
<dbReference type="AlphaFoldDB" id="A0A1V5ZPR8"/>
<name>A0A1V5ZPR8_9BACT</name>
<evidence type="ECO:0000313" key="1">
    <source>
        <dbReference type="EMBL" id="OQB42066.1"/>
    </source>
</evidence>
<gene>
    <name evidence="1" type="ORF">BWY04_00425</name>
</gene>
<accession>A0A1V5ZPR8</accession>
<proteinExistence type="predicted"/>
<dbReference type="Proteomes" id="UP000485621">
    <property type="component" value="Unassembled WGS sequence"/>
</dbReference>
<dbReference type="EMBL" id="MWDB01000006">
    <property type="protein sequence ID" value="OQB42066.1"/>
    <property type="molecule type" value="Genomic_DNA"/>
</dbReference>